<evidence type="ECO:0000256" key="2">
    <source>
        <dbReference type="SAM" id="Coils"/>
    </source>
</evidence>
<feature type="coiled-coil region" evidence="2">
    <location>
        <begin position="51"/>
        <end position="96"/>
    </location>
</feature>
<gene>
    <name evidence="3" type="ORF">ACFFMS_28595</name>
</gene>
<protein>
    <submittedName>
        <fullName evidence="3">DUF881 domain-containing protein</fullName>
    </submittedName>
</protein>
<sequence length="230" mass="25975">MKKKNRYVWLSLVCLVLGFMIAYSYSVTAKKEQYERADREWDREYKLRERLIDQEKTNASLQRQVAELQRNVRKEEEKLGEQKNNLSNAVSEVEQLRAYIGEVKVKGQGLEVTLADSSKALTDKNVNNYLVHDGHIQAVLHELYAAGAEAIAINGQRLTTNSYVTCVGPVINVDGTEHPAPFVITAIGNPDVLQKALDIRGGVVDRLLSDNVSVKLQTKQDLVLEPYYKK</sequence>
<dbReference type="PANTHER" id="PTHR37313:SF2">
    <property type="entry name" value="UPF0749 PROTEIN YLXX"/>
    <property type="match status" value="1"/>
</dbReference>
<keyword evidence="4" id="KW-1185">Reference proteome</keyword>
<keyword evidence="2" id="KW-0175">Coiled coil</keyword>
<organism evidence="3 4">
    <name type="scientific">Ectobacillus funiculus</name>
    <dbReference type="NCBI Taxonomy" id="137993"/>
    <lineage>
        <taxon>Bacteria</taxon>
        <taxon>Bacillati</taxon>
        <taxon>Bacillota</taxon>
        <taxon>Bacilli</taxon>
        <taxon>Bacillales</taxon>
        <taxon>Bacillaceae</taxon>
        <taxon>Ectobacillus</taxon>
    </lineage>
</organism>
<dbReference type="InterPro" id="IPR010273">
    <property type="entry name" value="DUF881"/>
</dbReference>
<dbReference type="Proteomes" id="UP001589609">
    <property type="component" value="Unassembled WGS sequence"/>
</dbReference>
<comment type="caution">
    <text evidence="3">The sequence shown here is derived from an EMBL/GenBank/DDBJ whole genome shotgun (WGS) entry which is preliminary data.</text>
</comment>
<dbReference type="Gene3D" id="3.30.70.1880">
    <property type="entry name" value="Protein of unknown function DUF881"/>
    <property type="match status" value="1"/>
</dbReference>
<proteinExistence type="inferred from homology"/>
<evidence type="ECO:0000313" key="4">
    <source>
        <dbReference type="Proteomes" id="UP001589609"/>
    </source>
</evidence>
<comment type="similarity">
    <text evidence="1">Belongs to the UPF0749 family.</text>
</comment>
<dbReference type="RefSeq" id="WP_129726877.1">
    <property type="nucleotide sequence ID" value="NZ_JBHMAF010000196.1"/>
</dbReference>
<dbReference type="Pfam" id="PF05949">
    <property type="entry name" value="DUF881"/>
    <property type="match status" value="1"/>
</dbReference>
<dbReference type="PANTHER" id="PTHR37313">
    <property type="entry name" value="UPF0749 PROTEIN RV1825"/>
    <property type="match status" value="1"/>
</dbReference>
<accession>A0ABV5WPQ7</accession>
<dbReference type="EMBL" id="JBHMAF010000196">
    <property type="protein sequence ID" value="MFB9762188.1"/>
    <property type="molecule type" value="Genomic_DNA"/>
</dbReference>
<evidence type="ECO:0000256" key="1">
    <source>
        <dbReference type="ARBA" id="ARBA00009108"/>
    </source>
</evidence>
<evidence type="ECO:0000313" key="3">
    <source>
        <dbReference type="EMBL" id="MFB9762188.1"/>
    </source>
</evidence>
<reference evidence="3 4" key="1">
    <citation type="submission" date="2024-09" db="EMBL/GenBank/DDBJ databases">
        <authorList>
            <person name="Sun Q."/>
            <person name="Mori K."/>
        </authorList>
    </citation>
    <scope>NUCLEOTIDE SEQUENCE [LARGE SCALE GENOMIC DNA]</scope>
    <source>
        <strain evidence="3 4">JCM 11201</strain>
    </source>
</reference>
<name>A0ABV5WPQ7_9BACI</name>